<dbReference type="EMBL" id="AVOT02095977">
    <property type="protein sequence ID" value="MBW0575286.1"/>
    <property type="molecule type" value="Genomic_DNA"/>
</dbReference>
<reference evidence="1" key="1">
    <citation type="submission" date="2021-03" db="EMBL/GenBank/DDBJ databases">
        <title>Draft genome sequence of rust myrtle Austropuccinia psidii MF-1, a brazilian biotype.</title>
        <authorList>
            <person name="Quecine M.C."/>
            <person name="Pachon D.M.R."/>
            <person name="Bonatelli M.L."/>
            <person name="Correr F.H."/>
            <person name="Franceschini L.M."/>
            <person name="Leite T.F."/>
            <person name="Margarido G.R.A."/>
            <person name="Almeida C.A."/>
            <person name="Ferrarezi J.A."/>
            <person name="Labate C.A."/>
        </authorList>
    </citation>
    <scope>NUCLEOTIDE SEQUENCE</scope>
    <source>
        <strain evidence="1">MF-1</strain>
    </source>
</reference>
<gene>
    <name evidence="1" type="ORF">O181_115001</name>
</gene>
<keyword evidence="2" id="KW-1185">Reference proteome</keyword>
<organism evidence="1 2">
    <name type="scientific">Austropuccinia psidii MF-1</name>
    <dbReference type="NCBI Taxonomy" id="1389203"/>
    <lineage>
        <taxon>Eukaryota</taxon>
        <taxon>Fungi</taxon>
        <taxon>Dikarya</taxon>
        <taxon>Basidiomycota</taxon>
        <taxon>Pucciniomycotina</taxon>
        <taxon>Pucciniomycetes</taxon>
        <taxon>Pucciniales</taxon>
        <taxon>Sphaerophragmiaceae</taxon>
        <taxon>Austropuccinia</taxon>
    </lineage>
</organism>
<evidence type="ECO:0000313" key="2">
    <source>
        <dbReference type="Proteomes" id="UP000765509"/>
    </source>
</evidence>
<protein>
    <submittedName>
        <fullName evidence="1">Uncharacterized protein</fullName>
    </submittedName>
</protein>
<evidence type="ECO:0000313" key="1">
    <source>
        <dbReference type="EMBL" id="MBW0575286.1"/>
    </source>
</evidence>
<proteinExistence type="predicted"/>
<dbReference type="OrthoDB" id="2684341at2759"/>
<dbReference type="Proteomes" id="UP000765509">
    <property type="component" value="Unassembled WGS sequence"/>
</dbReference>
<accession>A0A9Q3PVT6</accession>
<dbReference type="AlphaFoldDB" id="A0A9Q3PVT6"/>
<name>A0A9Q3PVT6_9BASI</name>
<sequence>MSELPEKIPLIIMDSSESPSLFVTHHTRYMVDLHSFPIFKWEFLVIYTPKGKDLTLGFEFLNNFNPSIGFMQGLITFNFDYKNSSDSLHPLSNEIATSSTCASFIGNSRAPSFPSSVHITALNYPLSLLLSRNEVLKQMKDVGEDNSISLLHLFHGKVDLPRFIIMTSQKSCGMKRNSQKKLKP</sequence>
<comment type="caution">
    <text evidence="1">The sequence shown here is derived from an EMBL/GenBank/DDBJ whole genome shotgun (WGS) entry which is preliminary data.</text>
</comment>